<sequence length="73" mass="8815">MNMNPIHPKKLLNSKWTKVNVVQKLKHFTVAKVEYDEQQNVVECFIRAEMNAEEFSIDWRDLKDPQLWKIGWQ</sequence>
<protein>
    <recommendedName>
        <fullName evidence="3">TIGR02450 family Trp-rich protein</fullName>
    </recommendedName>
</protein>
<accession>Q07Y30</accession>
<evidence type="ECO:0000313" key="1">
    <source>
        <dbReference type="EMBL" id="ABI73084.1"/>
    </source>
</evidence>
<dbReference type="AlphaFoldDB" id="Q07Y30"/>
<dbReference type="Proteomes" id="UP000000684">
    <property type="component" value="Chromosome"/>
</dbReference>
<reference evidence="1 2" key="1">
    <citation type="submission" date="2006-08" db="EMBL/GenBank/DDBJ databases">
        <title>Complete sequence of Shewanella frigidimarina NCIMB 400.</title>
        <authorList>
            <consortium name="US DOE Joint Genome Institute"/>
            <person name="Copeland A."/>
            <person name="Lucas S."/>
            <person name="Lapidus A."/>
            <person name="Barry K."/>
            <person name="Detter J.C."/>
            <person name="Glavina del Rio T."/>
            <person name="Hammon N."/>
            <person name="Israni S."/>
            <person name="Dalin E."/>
            <person name="Tice H."/>
            <person name="Pitluck S."/>
            <person name="Fredrickson J.K."/>
            <person name="Kolker E."/>
            <person name="McCuel L.A."/>
            <person name="DiChristina T."/>
            <person name="Nealson K.H."/>
            <person name="Newman D."/>
            <person name="Tiedje J.M."/>
            <person name="Zhou J."/>
            <person name="Romine M.F."/>
            <person name="Culley D.E."/>
            <person name="Serres M."/>
            <person name="Chertkov O."/>
            <person name="Brettin T."/>
            <person name="Bruce D."/>
            <person name="Han C."/>
            <person name="Tapia R."/>
            <person name="Gilna P."/>
            <person name="Schmutz J."/>
            <person name="Larimer F."/>
            <person name="Land M."/>
            <person name="Hauser L."/>
            <person name="Kyrpides N."/>
            <person name="Mikhailova N."/>
            <person name="Richardson P."/>
        </authorList>
    </citation>
    <scope>NUCLEOTIDE SEQUENCE [LARGE SCALE GENOMIC DNA]</scope>
    <source>
        <strain evidence="1 2">NCIMB 400</strain>
    </source>
</reference>
<dbReference type="STRING" id="318167.Sfri_3248"/>
<dbReference type="InterPro" id="IPR012663">
    <property type="entry name" value="CHP02450_Tryp"/>
</dbReference>
<name>Q07Y30_SHEFN</name>
<proteinExistence type="predicted"/>
<dbReference type="NCBIfam" id="TIGR02450">
    <property type="entry name" value="TIGR02450 family Trp-rich protein"/>
    <property type="match status" value="1"/>
</dbReference>
<dbReference type="EMBL" id="CP000447">
    <property type="protein sequence ID" value="ABI73084.1"/>
    <property type="molecule type" value="Genomic_DNA"/>
</dbReference>
<dbReference type="HOGENOM" id="CLU_184191_0_0_6"/>
<organism evidence="1 2">
    <name type="scientific">Shewanella frigidimarina (strain NCIMB 400)</name>
    <dbReference type="NCBI Taxonomy" id="318167"/>
    <lineage>
        <taxon>Bacteria</taxon>
        <taxon>Pseudomonadati</taxon>
        <taxon>Pseudomonadota</taxon>
        <taxon>Gammaproteobacteria</taxon>
        <taxon>Alteromonadales</taxon>
        <taxon>Shewanellaceae</taxon>
        <taxon>Shewanella</taxon>
    </lineage>
</organism>
<gene>
    <name evidence="1" type="ordered locus">Sfri_3248</name>
</gene>
<dbReference type="Pfam" id="PF09493">
    <property type="entry name" value="DUF2389"/>
    <property type="match status" value="1"/>
</dbReference>
<dbReference type="KEGG" id="sfr:Sfri_3248"/>
<dbReference type="eggNOG" id="ENOG5032YFH">
    <property type="taxonomic scope" value="Bacteria"/>
</dbReference>
<evidence type="ECO:0008006" key="3">
    <source>
        <dbReference type="Google" id="ProtNLM"/>
    </source>
</evidence>
<evidence type="ECO:0000313" key="2">
    <source>
        <dbReference type="Proteomes" id="UP000000684"/>
    </source>
</evidence>
<keyword evidence="2" id="KW-1185">Reference proteome</keyword>